<comment type="caution">
    <text evidence="5">The sequence shown here is derived from an EMBL/GenBank/DDBJ whole genome shotgun (WGS) entry which is preliminary data.</text>
</comment>
<keyword evidence="3" id="KW-0067">ATP-binding</keyword>
<dbReference type="AlphaFoldDB" id="A0AAW5JVD6"/>
<evidence type="ECO:0000256" key="2">
    <source>
        <dbReference type="ARBA" id="ARBA00022763"/>
    </source>
</evidence>
<dbReference type="InterPro" id="IPR004604">
    <property type="entry name" value="DNA_recomb/repair_RecN"/>
</dbReference>
<sequence>MAELVRDLRDRFDVAPGELDQVEGRLDVIYRLRKNYGDTVSDMLSYLEHCRRELDEMRFSSDTLARLEKKLSSSLKTAREKGKLLSTSRQEEARALEERIQRELRQLDMPKVQFKVDFA</sequence>
<accession>A0AAW5JVD6</accession>
<dbReference type="GO" id="GO:0009432">
    <property type="term" value="P:SOS response"/>
    <property type="evidence" value="ECO:0007669"/>
    <property type="project" value="TreeGrafter"/>
</dbReference>
<keyword evidence="1" id="KW-0547">Nucleotide-binding</keyword>
<evidence type="ECO:0000256" key="3">
    <source>
        <dbReference type="ARBA" id="ARBA00022840"/>
    </source>
</evidence>
<proteinExistence type="predicted"/>
<evidence type="ECO:0000313" key="6">
    <source>
        <dbReference type="Proteomes" id="UP001204562"/>
    </source>
</evidence>
<reference evidence="5" key="1">
    <citation type="submission" date="2022-06" db="EMBL/GenBank/DDBJ databases">
        <title>Isolation of gut microbiota from human fecal samples.</title>
        <authorList>
            <person name="Pamer E.G."/>
            <person name="Barat B."/>
            <person name="Waligurski E."/>
            <person name="Medina S."/>
            <person name="Paddock L."/>
            <person name="Mostad J."/>
        </authorList>
    </citation>
    <scope>NUCLEOTIDE SEQUENCE</scope>
    <source>
        <strain evidence="5">DFI.9.91</strain>
    </source>
</reference>
<name>A0AAW5JVD6_9FIRM</name>
<organism evidence="5 6">
    <name type="scientific">Intestinimonas massiliensis</name>
    <name type="common">ex Afouda et al. 2020</name>
    <dbReference type="NCBI Taxonomy" id="1673721"/>
    <lineage>
        <taxon>Bacteria</taxon>
        <taxon>Bacillati</taxon>
        <taxon>Bacillota</taxon>
        <taxon>Clostridia</taxon>
        <taxon>Eubacteriales</taxon>
        <taxon>Intestinimonas</taxon>
    </lineage>
</organism>
<dbReference type="EMBL" id="JANFYS010000118">
    <property type="protein sequence ID" value="MCQ4771909.1"/>
    <property type="molecule type" value="Genomic_DNA"/>
</dbReference>
<feature type="non-terminal residue" evidence="5">
    <location>
        <position position="119"/>
    </location>
</feature>
<evidence type="ECO:0000256" key="1">
    <source>
        <dbReference type="ARBA" id="ARBA00022741"/>
    </source>
</evidence>
<dbReference type="Gene3D" id="6.10.140.1080">
    <property type="match status" value="1"/>
</dbReference>
<keyword evidence="4" id="KW-0234">DNA repair</keyword>
<dbReference type="GO" id="GO:0006281">
    <property type="term" value="P:DNA repair"/>
    <property type="evidence" value="ECO:0007669"/>
    <property type="project" value="UniProtKB-KW"/>
</dbReference>
<dbReference type="GO" id="GO:0043590">
    <property type="term" value="C:bacterial nucleoid"/>
    <property type="evidence" value="ECO:0007669"/>
    <property type="project" value="TreeGrafter"/>
</dbReference>
<dbReference type="PANTHER" id="PTHR11059:SF0">
    <property type="entry name" value="DNA REPAIR PROTEIN RECN"/>
    <property type="match status" value="1"/>
</dbReference>
<dbReference type="Proteomes" id="UP001204562">
    <property type="component" value="Unassembled WGS sequence"/>
</dbReference>
<gene>
    <name evidence="5" type="ORF">NE579_15925</name>
</gene>
<protein>
    <submittedName>
        <fullName evidence="5">DNA repair protein RecN</fullName>
    </submittedName>
</protein>
<dbReference type="PANTHER" id="PTHR11059">
    <property type="entry name" value="DNA REPAIR PROTEIN RECN"/>
    <property type="match status" value="1"/>
</dbReference>
<evidence type="ECO:0000313" key="5">
    <source>
        <dbReference type="EMBL" id="MCQ4771909.1"/>
    </source>
</evidence>
<keyword evidence="2" id="KW-0227">DNA damage</keyword>
<dbReference type="GO" id="GO:0005524">
    <property type="term" value="F:ATP binding"/>
    <property type="evidence" value="ECO:0007669"/>
    <property type="project" value="UniProtKB-KW"/>
</dbReference>
<evidence type="ECO:0000256" key="4">
    <source>
        <dbReference type="ARBA" id="ARBA00023204"/>
    </source>
</evidence>
<dbReference type="GO" id="GO:0006310">
    <property type="term" value="P:DNA recombination"/>
    <property type="evidence" value="ECO:0007669"/>
    <property type="project" value="InterPro"/>
</dbReference>